<name>A0AAD5VKR9_9AGAR</name>
<protein>
    <submittedName>
        <fullName evidence="2">Uncharacterized protein</fullName>
    </submittedName>
</protein>
<evidence type="ECO:0000313" key="3">
    <source>
        <dbReference type="Proteomes" id="UP001213000"/>
    </source>
</evidence>
<keyword evidence="3" id="KW-1185">Reference proteome</keyword>
<dbReference type="Proteomes" id="UP001213000">
    <property type="component" value="Unassembled WGS sequence"/>
</dbReference>
<sequence length="149" mass="16470">MFKRVEKRLKRKQREDELGIDEEMKEVLGLNDTDSEESDSDDNSDEASDDGDFPGGEDGEDIELEDDDENLGFDAGEELSEAEEDQDERALITVLEALKDPVFIVSLDPDVKECIVCPGKLLKGTTMVEKHKTSNACTLSLPLDSSATN</sequence>
<feature type="region of interest" description="Disordered" evidence="1">
    <location>
        <begin position="1"/>
        <end position="87"/>
    </location>
</feature>
<evidence type="ECO:0000256" key="1">
    <source>
        <dbReference type="SAM" id="MobiDB-lite"/>
    </source>
</evidence>
<evidence type="ECO:0000313" key="2">
    <source>
        <dbReference type="EMBL" id="KAJ3559845.1"/>
    </source>
</evidence>
<dbReference type="AlphaFoldDB" id="A0AAD5VKR9"/>
<feature type="compositionally biased region" description="Acidic residues" evidence="1">
    <location>
        <begin position="33"/>
        <end position="87"/>
    </location>
</feature>
<comment type="caution">
    <text evidence="2">The sequence shown here is derived from an EMBL/GenBank/DDBJ whole genome shotgun (WGS) entry which is preliminary data.</text>
</comment>
<reference evidence="2" key="1">
    <citation type="submission" date="2022-07" db="EMBL/GenBank/DDBJ databases">
        <title>Genome Sequence of Leucocoprinus birnbaumii.</title>
        <authorList>
            <person name="Buettner E."/>
        </authorList>
    </citation>
    <scope>NUCLEOTIDE SEQUENCE</scope>
    <source>
        <strain evidence="2">VT141</strain>
    </source>
</reference>
<organism evidence="2 3">
    <name type="scientific">Leucocoprinus birnbaumii</name>
    <dbReference type="NCBI Taxonomy" id="56174"/>
    <lineage>
        <taxon>Eukaryota</taxon>
        <taxon>Fungi</taxon>
        <taxon>Dikarya</taxon>
        <taxon>Basidiomycota</taxon>
        <taxon>Agaricomycotina</taxon>
        <taxon>Agaricomycetes</taxon>
        <taxon>Agaricomycetidae</taxon>
        <taxon>Agaricales</taxon>
        <taxon>Agaricineae</taxon>
        <taxon>Agaricaceae</taxon>
        <taxon>Leucocoprinus</taxon>
    </lineage>
</organism>
<feature type="compositionally biased region" description="Basic residues" evidence="1">
    <location>
        <begin position="1"/>
        <end position="12"/>
    </location>
</feature>
<proteinExistence type="predicted"/>
<accession>A0AAD5VKR9</accession>
<gene>
    <name evidence="2" type="ORF">NP233_g11166</name>
</gene>
<dbReference type="EMBL" id="JANIEX010001271">
    <property type="protein sequence ID" value="KAJ3559845.1"/>
    <property type="molecule type" value="Genomic_DNA"/>
</dbReference>